<keyword evidence="2 3" id="KW-0677">Repeat</keyword>
<evidence type="ECO:0000256" key="3">
    <source>
        <dbReference type="PROSITE-ProRule" id="PRU01251"/>
    </source>
</evidence>
<dbReference type="PROSITE" id="PS51903">
    <property type="entry name" value="CLP_R"/>
    <property type="match status" value="1"/>
</dbReference>
<protein>
    <submittedName>
        <fullName evidence="6">(wild Malaysian banana) hypothetical protein</fullName>
    </submittedName>
</protein>
<dbReference type="InterPro" id="IPR036628">
    <property type="entry name" value="Clp_N_dom_sf"/>
</dbReference>
<proteinExistence type="inferred from homology"/>
<evidence type="ECO:0000313" key="6">
    <source>
        <dbReference type="EMBL" id="CAG1848568.1"/>
    </source>
</evidence>
<dbReference type="PANTHER" id="PTHR43572:SF31">
    <property type="entry name" value="PROTEIN SMAX1-LIKE 3"/>
    <property type="match status" value="1"/>
</dbReference>
<dbReference type="InterPro" id="IPR058680">
    <property type="entry name" value="NBD_SMAX1-like"/>
</dbReference>
<accession>A0A8D7AFC4</accession>
<feature type="region of interest" description="Disordered" evidence="4">
    <location>
        <begin position="184"/>
        <end position="208"/>
    </location>
</feature>
<organism evidence="6">
    <name type="scientific">Musa acuminata subsp. malaccensis</name>
    <name type="common">Wild banana</name>
    <name type="synonym">Musa malaccensis</name>
    <dbReference type="NCBI Taxonomy" id="214687"/>
    <lineage>
        <taxon>Eukaryota</taxon>
        <taxon>Viridiplantae</taxon>
        <taxon>Streptophyta</taxon>
        <taxon>Embryophyta</taxon>
        <taxon>Tracheophyta</taxon>
        <taxon>Spermatophyta</taxon>
        <taxon>Magnoliopsida</taxon>
        <taxon>Liliopsida</taxon>
        <taxon>Zingiberales</taxon>
        <taxon>Musaceae</taxon>
        <taxon>Musa</taxon>
    </lineage>
</organism>
<feature type="domain" description="Clp R" evidence="5">
    <location>
        <begin position="8"/>
        <end position="179"/>
    </location>
</feature>
<dbReference type="SUPFAM" id="SSF52540">
    <property type="entry name" value="P-loop containing nucleoside triphosphate hydrolases"/>
    <property type="match status" value="1"/>
</dbReference>
<evidence type="ECO:0000256" key="1">
    <source>
        <dbReference type="ARBA" id="ARBA00008675"/>
    </source>
</evidence>
<dbReference type="Gene3D" id="1.10.1780.10">
    <property type="entry name" value="Clp, N-terminal domain"/>
    <property type="match status" value="1"/>
</dbReference>
<comment type="similarity">
    <text evidence="1">Belongs to the ClpA/ClpB family.</text>
</comment>
<dbReference type="InterPro" id="IPR004176">
    <property type="entry name" value="Clp_R_N"/>
</dbReference>
<dbReference type="EMBL" id="HG996471">
    <property type="protein sequence ID" value="CAG1848568.1"/>
    <property type="molecule type" value="Genomic_DNA"/>
</dbReference>
<evidence type="ECO:0000256" key="2">
    <source>
        <dbReference type="ARBA" id="ARBA00022737"/>
    </source>
</evidence>
<dbReference type="SUPFAM" id="SSF81923">
    <property type="entry name" value="Double Clp-N motif"/>
    <property type="match status" value="1"/>
</dbReference>
<dbReference type="Pfam" id="PF23569">
    <property type="entry name" value="NBD_SMAX1"/>
    <property type="match status" value="1"/>
</dbReference>
<evidence type="ECO:0000256" key="4">
    <source>
        <dbReference type="SAM" id="MobiDB-lite"/>
    </source>
</evidence>
<dbReference type="Gene3D" id="3.40.50.300">
    <property type="entry name" value="P-loop containing nucleotide triphosphate hydrolases"/>
    <property type="match status" value="1"/>
</dbReference>
<gene>
    <name evidence="6" type="ORF">GSMUA_183630.1</name>
</gene>
<reference evidence="6" key="1">
    <citation type="submission" date="2021-03" db="EMBL/GenBank/DDBJ databases">
        <authorList>
            <consortium name="Genoscope - CEA"/>
            <person name="William W."/>
        </authorList>
    </citation>
    <scope>NUCLEOTIDE SEQUENCE</scope>
    <source>
        <strain evidence="6">Doubled-haploid Pahang</strain>
    </source>
</reference>
<dbReference type="PANTHER" id="PTHR43572">
    <property type="entry name" value="CHAPERONE PROTEIN CLPD, CHLOROPLASTIC"/>
    <property type="match status" value="1"/>
</dbReference>
<dbReference type="InterPro" id="IPR051650">
    <property type="entry name" value="SL_signaling_regulator"/>
</dbReference>
<dbReference type="InterPro" id="IPR027417">
    <property type="entry name" value="P-loop_NTPase"/>
</dbReference>
<dbReference type="AlphaFoldDB" id="A0A8D7AFC4"/>
<sequence length="864" mass="94977">MRAGGCAVQQALTPEAAAVVKQAINLARRRGHAQVTPLHVANTMLSSSTGLLRAACLRSHSHPLQCKALELCFNVALNRLPASSLSTPILGPTQTHLHHHHHHPPSLSNALVAAFKRAQAHQRRGSIESQQQPLLAVKIELEQLIISILDDPSVSRVMREAGFSSTQVKSNVEQAVSMEICASVSPTRSPGKPKDSATHLTTPQKTKTRSLLQVKNEDVMSVVDTLVSGRRRRIVIVGECLATAEAVVGAVIDKVDKKEVPEGLRDVQFITLPLLSFKHMPLEEVDQKIGELRCFVKSCCVERGVVLYLKDLNCAAESRIGRGEKGRTYYCPLEHVIMEIRNLICGGFEGANSNERLCLVSAATYQTYTRCRIGNPSLETLWGLQPLQIPAGGLGLSLDCDRYIIIDLNQMRSKTGGAAQLLPPAEDEIGSHLVCCADSSINFEAEVEILRNPSCGSHGSISSSLPSWLKRYKEENSRANNVDQGCLRLKDLCGKWNSICGSSHKTSTHRSEITTNCSSVSPSSSSICTYGHHIPSLQQSHQPWTLSLGAKHPSRGHILVAEAVDEEPEHNSRINDRENAGQTLLILPCVYPQSNPNSNSSSGTMEMEFLSRFKALNAENLKALCNALERKVSWQQDIIPEIASTILQCRSGLIRRKDKRKPSERKEETWLFFQGSDTAGKERIARELARLVFGSYTNLITVGLGNLSSTRSDSTEDPRNKRSRAEASRSYLDCLFEALRENPHRVITMEDIEQVDYYTLASIKRAMEGGRLQSYGGEEVGLSDAIVILSCESFDSRSRACSPLVKQKAEAEDEKQEASEDVDTCHSIDLNVCAAGDIDLGTFDNAGVIESVDRAFFFKLPEEI</sequence>
<feature type="compositionally biased region" description="Polar residues" evidence="4">
    <location>
        <begin position="198"/>
        <end position="208"/>
    </location>
</feature>
<name>A0A8D7AFC4_MUSAM</name>
<evidence type="ECO:0000259" key="5">
    <source>
        <dbReference type="PROSITE" id="PS51903"/>
    </source>
</evidence>